<evidence type="ECO:0000313" key="2">
    <source>
        <dbReference type="EMBL" id="MBD0415640.1"/>
    </source>
</evidence>
<dbReference type="AlphaFoldDB" id="A0A8J6Q449"/>
<feature type="transmembrane region" description="Helical" evidence="1">
    <location>
        <begin position="77"/>
        <end position="93"/>
    </location>
</feature>
<accession>A0A8J6Q449</accession>
<feature type="transmembrane region" description="Helical" evidence="1">
    <location>
        <begin position="298"/>
        <end position="316"/>
    </location>
</feature>
<evidence type="ECO:0000313" key="3">
    <source>
        <dbReference type="Proteomes" id="UP000643405"/>
    </source>
</evidence>
<comment type="caution">
    <text evidence="2">The sequence shown here is derived from an EMBL/GenBank/DDBJ whole genome shotgun (WGS) entry which is preliminary data.</text>
</comment>
<keyword evidence="1" id="KW-1133">Transmembrane helix</keyword>
<name>A0A8J6Q449_9HYPH</name>
<proteinExistence type="predicted"/>
<dbReference type="Pfam" id="PF05987">
    <property type="entry name" value="DUF898"/>
    <property type="match status" value="1"/>
</dbReference>
<feature type="transmembrane region" description="Helical" evidence="1">
    <location>
        <begin position="27"/>
        <end position="47"/>
    </location>
</feature>
<keyword evidence="1" id="KW-0472">Membrane</keyword>
<dbReference type="InterPro" id="IPR010295">
    <property type="entry name" value="DUF898"/>
</dbReference>
<feature type="transmembrane region" description="Helical" evidence="1">
    <location>
        <begin position="197"/>
        <end position="223"/>
    </location>
</feature>
<dbReference type="Proteomes" id="UP000643405">
    <property type="component" value="Unassembled WGS sequence"/>
</dbReference>
<feature type="transmembrane region" description="Helical" evidence="1">
    <location>
        <begin position="146"/>
        <end position="170"/>
    </location>
</feature>
<sequence>MALSPAAAPSSVTREPFAFTGTAREYFGIWIVNVLLTIVTLGIYSAWAKVRRQRYFYGNTHLAGGTFEYHAKPMRILVGRIIVLVLLVAYNVILTVASVYGIIIIIVAIFAVPWLIMRGLRFSVRVTTYRNVRFDFTGGYWGAFRAYILGGALIYGTLGFLAPLASQWIWNYMLGNLRYGDRPISCDPRLEKLYGQWWLPAIVFVLGSIAMVALAIAAAYLAGAFLPEGVLDRLDPDNENGFPIYVLVGLIYLGFIPLALMYMLSALLYRAGTRNVALSETVIDGRHALSSQIHRGRFAWIWFSNLFVTVMTLGLARPWAAIRMARYLSVVTWLDTTGSLDSYVSGLRAEGGATGSEFLDVEGFDLGF</sequence>
<feature type="transmembrane region" description="Helical" evidence="1">
    <location>
        <begin position="244"/>
        <end position="269"/>
    </location>
</feature>
<gene>
    <name evidence="2" type="ORF">ICI42_13325</name>
</gene>
<protein>
    <submittedName>
        <fullName evidence="2">DUF898 domain-containing protein</fullName>
    </submittedName>
</protein>
<feature type="transmembrane region" description="Helical" evidence="1">
    <location>
        <begin position="99"/>
        <end position="117"/>
    </location>
</feature>
<organism evidence="2 3">
    <name type="scientific">Oryzicola mucosus</name>
    <dbReference type="NCBI Taxonomy" id="2767425"/>
    <lineage>
        <taxon>Bacteria</taxon>
        <taxon>Pseudomonadati</taxon>
        <taxon>Pseudomonadota</taxon>
        <taxon>Alphaproteobacteria</taxon>
        <taxon>Hyphomicrobiales</taxon>
        <taxon>Phyllobacteriaceae</taxon>
        <taxon>Oryzicola</taxon>
    </lineage>
</organism>
<evidence type="ECO:0000256" key="1">
    <source>
        <dbReference type="SAM" id="Phobius"/>
    </source>
</evidence>
<keyword evidence="1" id="KW-0812">Transmembrane</keyword>
<reference evidence="2" key="1">
    <citation type="submission" date="2020-09" db="EMBL/GenBank/DDBJ databases">
        <title>Genome seq and assembly of Tianweitania sp.</title>
        <authorList>
            <person name="Chhetri G."/>
        </authorList>
    </citation>
    <scope>NUCLEOTIDE SEQUENCE</scope>
    <source>
        <strain evidence="2">Rool2</strain>
    </source>
</reference>
<dbReference type="EMBL" id="JACVVX010000004">
    <property type="protein sequence ID" value="MBD0415640.1"/>
    <property type="molecule type" value="Genomic_DNA"/>
</dbReference>
<keyword evidence="3" id="KW-1185">Reference proteome</keyword>